<feature type="compositionally biased region" description="Polar residues" evidence="1">
    <location>
        <begin position="12"/>
        <end position="24"/>
    </location>
</feature>
<reference evidence="2" key="1">
    <citation type="submission" date="2007-04" db="EMBL/GenBank/DDBJ databases">
        <title>Annotation of Pediculus humanus corporis strain USDA.</title>
        <authorList>
            <person name="Kirkness E."/>
            <person name="Hannick L."/>
            <person name="Hass B."/>
            <person name="Bruggner R."/>
            <person name="Lawson D."/>
            <person name="Bidwell S."/>
            <person name="Joardar V."/>
            <person name="Caler E."/>
            <person name="Walenz B."/>
            <person name="Inman J."/>
            <person name="Schobel S."/>
            <person name="Galinsky K."/>
            <person name="Amedeo P."/>
            <person name="Strausberg R."/>
        </authorList>
    </citation>
    <scope>NUCLEOTIDE SEQUENCE</scope>
    <source>
        <strain evidence="2">USDA</strain>
    </source>
</reference>
<dbReference type="InParanoid" id="E0W015"/>
<dbReference type="VEuPathDB" id="VectorBase:PHUM542440"/>
<dbReference type="OrthoDB" id="8195906at2759"/>
<dbReference type="GeneID" id="8235663"/>
<feature type="region of interest" description="Disordered" evidence="1">
    <location>
        <begin position="1"/>
        <end position="29"/>
    </location>
</feature>
<gene>
    <name evidence="3" type="primary">8235663</name>
    <name evidence="2" type="ORF">Phum_PHUM542440</name>
</gene>
<evidence type="ECO:0000313" key="3">
    <source>
        <dbReference type="EnsemblMetazoa" id="PHUM542440-PA"/>
    </source>
</evidence>
<evidence type="ECO:0000313" key="4">
    <source>
        <dbReference type="Proteomes" id="UP000009046"/>
    </source>
</evidence>
<sequence length="50" mass="5208">MESGAIRDDAITASSSFDSSNVGPQQGRRLWGVTVATSAANDGKKKLTQP</sequence>
<dbReference type="HOGENOM" id="CLU_3126751_0_0_1"/>
<dbReference type="Gene3D" id="2.60.120.260">
    <property type="entry name" value="Galactose-binding domain-like"/>
    <property type="match status" value="1"/>
</dbReference>
<reference evidence="2" key="2">
    <citation type="submission" date="2007-04" db="EMBL/GenBank/DDBJ databases">
        <title>The genome of the human body louse.</title>
        <authorList>
            <consortium name="The Human Body Louse Genome Consortium"/>
            <person name="Kirkness E."/>
            <person name="Walenz B."/>
            <person name="Hass B."/>
            <person name="Bruggner R."/>
            <person name="Strausberg R."/>
        </authorList>
    </citation>
    <scope>NUCLEOTIDE SEQUENCE</scope>
    <source>
        <strain evidence="2">USDA</strain>
    </source>
</reference>
<keyword evidence="4" id="KW-1185">Reference proteome</keyword>
<dbReference type="RefSeq" id="XP_002431709.1">
    <property type="nucleotide sequence ID" value="XM_002431664.1"/>
</dbReference>
<dbReference type="EMBL" id="AAZO01006587">
    <property type="status" value="NOT_ANNOTATED_CDS"/>
    <property type="molecule type" value="Genomic_DNA"/>
</dbReference>
<organism>
    <name type="scientific">Pediculus humanus subsp. corporis</name>
    <name type="common">Body louse</name>
    <dbReference type="NCBI Taxonomy" id="121224"/>
    <lineage>
        <taxon>Eukaryota</taxon>
        <taxon>Metazoa</taxon>
        <taxon>Ecdysozoa</taxon>
        <taxon>Arthropoda</taxon>
        <taxon>Hexapoda</taxon>
        <taxon>Insecta</taxon>
        <taxon>Pterygota</taxon>
        <taxon>Neoptera</taxon>
        <taxon>Paraneoptera</taxon>
        <taxon>Psocodea</taxon>
        <taxon>Troctomorpha</taxon>
        <taxon>Phthiraptera</taxon>
        <taxon>Anoplura</taxon>
        <taxon>Pediculidae</taxon>
        <taxon>Pediculus</taxon>
    </lineage>
</organism>
<proteinExistence type="predicted"/>
<dbReference type="EMBL" id="DS235854">
    <property type="protein sequence ID" value="EEB18971.1"/>
    <property type="molecule type" value="Genomic_DNA"/>
</dbReference>
<protein>
    <submittedName>
        <fullName evidence="2 3">Uncharacterized protein</fullName>
    </submittedName>
</protein>
<evidence type="ECO:0000256" key="1">
    <source>
        <dbReference type="SAM" id="MobiDB-lite"/>
    </source>
</evidence>
<dbReference type="KEGG" id="phu:Phum_PHUM542440"/>
<dbReference type="Proteomes" id="UP000009046">
    <property type="component" value="Unassembled WGS sequence"/>
</dbReference>
<feature type="compositionally biased region" description="Basic and acidic residues" evidence="1">
    <location>
        <begin position="1"/>
        <end position="10"/>
    </location>
</feature>
<evidence type="ECO:0000313" key="2">
    <source>
        <dbReference type="EMBL" id="EEB18971.1"/>
    </source>
</evidence>
<name>E0W015_PEDHC</name>
<reference evidence="3" key="3">
    <citation type="submission" date="2020-05" db="UniProtKB">
        <authorList>
            <consortium name="EnsemblMetazoa"/>
        </authorList>
    </citation>
    <scope>IDENTIFICATION</scope>
    <source>
        <strain evidence="3">USDA</strain>
    </source>
</reference>
<accession>E0W015</accession>
<dbReference type="CTD" id="8235663"/>
<dbReference type="AlphaFoldDB" id="E0W015"/>
<dbReference type="EnsemblMetazoa" id="PHUM542440-RA">
    <property type="protein sequence ID" value="PHUM542440-PA"/>
    <property type="gene ID" value="PHUM542440"/>
</dbReference>